<proteinExistence type="predicted"/>
<keyword evidence="2" id="KW-1185">Reference proteome</keyword>
<evidence type="ECO:0000313" key="1">
    <source>
        <dbReference type="EMBL" id="UYL65058.1"/>
    </source>
</evidence>
<name>A0AA46TE25_9VIRU</name>
<sequence length="51" mass="5859">MNRIEKLIYGLEDCGFTHEEAVTLAKVIQHPAVIEIVMKKMEKEQKAQMEG</sequence>
<evidence type="ECO:0000313" key="2">
    <source>
        <dbReference type="Proteomes" id="UP001156238"/>
    </source>
</evidence>
<dbReference type="Proteomes" id="UP001156238">
    <property type="component" value="Segment"/>
</dbReference>
<protein>
    <submittedName>
        <fullName evidence="1">Uncharacterized protein</fullName>
    </submittedName>
</protein>
<reference evidence="1 2" key="1">
    <citation type="submission" date="2022-09" db="EMBL/GenBank/DDBJ databases">
        <title>Evolutionary Diversification of Methanotrophic Ca. Methanophagales (ANME-1) and Their Expansive Virome.</title>
        <authorList>
            <person name="Laso-Perez R."/>
            <person name="Wu F."/>
            <person name="Cremiere A."/>
            <person name="Speth D.R."/>
            <person name="Magyar J.S."/>
            <person name="Krupovic M."/>
            <person name="Orphan V."/>
        </authorList>
    </citation>
    <scope>NUCLEOTIDE SEQUENCE [LARGE SCALE GENOMIC DNA]</scope>
    <source>
        <strain evidence="1">PBV305</strain>
    </source>
</reference>
<dbReference type="EMBL" id="OP548100">
    <property type="protein sequence ID" value="UYL65058.1"/>
    <property type="molecule type" value="Genomic_DNA"/>
</dbReference>
<organism evidence="1 2">
    <name type="scientific">Methanophagales virus PBV305</name>
    <dbReference type="NCBI Taxonomy" id="3071310"/>
    <lineage>
        <taxon>Viruses</taxon>
        <taxon>Varidnaviria</taxon>
        <taxon>Abadenavirae</taxon>
        <taxon>Produgelaviricota</taxon>
        <taxon>Belvinaviricetes</taxon>
        <taxon>Coyopavirales</taxon>
        <taxon>Chaacviridae</taxon>
        <taxon>Homochaacvirus</taxon>
        <taxon>Homochaacvirus californiense</taxon>
    </lineage>
</organism>
<gene>
    <name evidence="1" type="ORF">HJKPNNFO_00006</name>
</gene>
<accession>A0AA46TE25</accession>